<comment type="caution">
    <text evidence="2">The sequence shown here is derived from an EMBL/GenBank/DDBJ whole genome shotgun (WGS) entry which is preliminary data.</text>
</comment>
<protein>
    <submittedName>
        <fullName evidence="2">dCTP deaminase</fullName>
    </submittedName>
</protein>
<dbReference type="Gene3D" id="2.70.40.10">
    <property type="match status" value="1"/>
</dbReference>
<dbReference type="InterPro" id="IPR011962">
    <property type="entry name" value="dCTP_deaminase"/>
</dbReference>
<dbReference type="STRING" id="68570.DC74_6670"/>
<dbReference type="EMBL" id="BHXC01000007">
    <property type="protein sequence ID" value="GCB94834.1"/>
    <property type="molecule type" value="Genomic_DNA"/>
</dbReference>
<dbReference type="PANTHER" id="PTHR42680:SF3">
    <property type="entry name" value="DCTP DEAMINASE"/>
    <property type="match status" value="1"/>
</dbReference>
<gene>
    <name evidence="2" type="primary">dcd_2</name>
    <name evidence="2" type="ORF">SALB_07635</name>
</gene>
<keyword evidence="1" id="KW-0546">Nucleotide metabolism</keyword>
<organism evidence="2 3">
    <name type="scientific">Streptomyces noursei</name>
    <name type="common">Streptomyces albulus</name>
    <dbReference type="NCBI Taxonomy" id="1971"/>
    <lineage>
        <taxon>Bacteria</taxon>
        <taxon>Bacillati</taxon>
        <taxon>Actinomycetota</taxon>
        <taxon>Actinomycetes</taxon>
        <taxon>Kitasatosporales</taxon>
        <taxon>Streptomycetaceae</taxon>
        <taxon>Streptomyces</taxon>
    </lineage>
</organism>
<dbReference type="eggNOG" id="COG0717">
    <property type="taxonomic scope" value="Bacteria"/>
</dbReference>
<sequence>MILSGPEILSEVRAGRIQIDDFDPERLEPNSYGFRLAEDILWYDDDVIDCFTPPKARHVTMGPDGMVLEPGRFYLGGTMEAMGSPHYAATLYACRSASTLGIWIQFSAPLGHSGAVFPWTLEMKVAHPVRVYPGMLIGKLAFWAMQGDAVGYLGKYTGSSSAVASRLSLEDPRVTG</sequence>
<evidence type="ECO:0000256" key="1">
    <source>
        <dbReference type="ARBA" id="ARBA00023080"/>
    </source>
</evidence>
<evidence type="ECO:0000313" key="2">
    <source>
        <dbReference type="EMBL" id="GCB94834.1"/>
    </source>
</evidence>
<dbReference type="SUPFAM" id="SSF51283">
    <property type="entry name" value="dUTPase-like"/>
    <property type="match status" value="1"/>
</dbReference>
<name>A0A059W6M8_STRNR</name>
<dbReference type="InterPro" id="IPR036157">
    <property type="entry name" value="dUTPase-like_sf"/>
</dbReference>
<dbReference type="GO" id="GO:0008829">
    <property type="term" value="F:dCTP deaminase activity"/>
    <property type="evidence" value="ECO:0007669"/>
    <property type="project" value="InterPro"/>
</dbReference>
<dbReference type="GO" id="GO:0006229">
    <property type="term" value="P:dUTP biosynthetic process"/>
    <property type="evidence" value="ECO:0007669"/>
    <property type="project" value="InterPro"/>
</dbReference>
<dbReference type="RefSeq" id="WP_016575485.1">
    <property type="nucleotide sequence ID" value="NZ_BHXC01000007.1"/>
</dbReference>
<evidence type="ECO:0000313" key="3">
    <source>
        <dbReference type="Proteomes" id="UP000288351"/>
    </source>
</evidence>
<dbReference type="PANTHER" id="PTHR42680">
    <property type="entry name" value="DCTP DEAMINASE"/>
    <property type="match status" value="1"/>
</dbReference>
<accession>A0A059W6M8</accession>
<dbReference type="AlphaFoldDB" id="A0A059W6M8"/>
<dbReference type="Pfam" id="PF22769">
    <property type="entry name" value="DCD"/>
    <property type="match status" value="1"/>
</dbReference>
<dbReference type="Proteomes" id="UP000288351">
    <property type="component" value="Unassembled WGS sequence"/>
</dbReference>
<reference evidence="2 3" key="1">
    <citation type="journal article" date="2019" name="Microbiol. Resour. Announc.">
        <title>Draft Genome Sequence of the Most Traditional epsilon-Poly-l-Lysine Producer, Streptomyces albulus NBRC14147.</title>
        <authorList>
            <person name="Yamanaka K."/>
            <person name="Hamano Y."/>
        </authorList>
    </citation>
    <scope>NUCLEOTIDE SEQUENCE [LARGE SCALE GENOMIC DNA]</scope>
    <source>
        <strain evidence="2 3">NBRC 14147</strain>
    </source>
</reference>
<dbReference type="GO" id="GO:0015949">
    <property type="term" value="P:nucleobase-containing small molecule interconversion"/>
    <property type="evidence" value="ECO:0007669"/>
    <property type="project" value="TreeGrafter"/>
</dbReference>
<proteinExistence type="predicted"/>